<dbReference type="AlphaFoldDB" id="A0A023FCG7"/>
<feature type="signal peptide" evidence="1">
    <location>
        <begin position="1"/>
        <end position="19"/>
    </location>
</feature>
<feature type="chain" id="PRO_5001519682" evidence="1">
    <location>
        <begin position="20"/>
        <end position="111"/>
    </location>
</feature>
<dbReference type="EMBL" id="GBBK01005522">
    <property type="protein sequence ID" value="JAC18960.1"/>
    <property type="molecule type" value="mRNA"/>
</dbReference>
<evidence type="ECO:0000256" key="1">
    <source>
        <dbReference type="SAM" id="SignalP"/>
    </source>
</evidence>
<reference evidence="2" key="1">
    <citation type="submission" date="2014-03" db="EMBL/GenBank/DDBJ databases">
        <title>The sialotranscriptome of Amblyomma triste, Amblyomma parvum and Amblyomma cajennense ticks, uncovered by 454-based RNA-seq.</title>
        <authorList>
            <person name="Garcia G.R."/>
            <person name="Gardinassi L.G."/>
            <person name="Ribeiro J.M."/>
            <person name="Anatriello E."/>
            <person name="Ferreira B.R."/>
            <person name="Moreira H.N."/>
            <person name="Mafra C."/>
            <person name="Olegario M.M."/>
            <person name="Szabo P.J."/>
            <person name="Miranda-Santos I.K."/>
            <person name="Maruyama S.R."/>
        </authorList>
    </citation>
    <scope>NUCLEOTIDE SEQUENCE</scope>
    <source>
        <strain evidence="2">Uberlandia</strain>
        <tissue evidence="2">Salivary glands</tissue>
    </source>
</reference>
<evidence type="ECO:0000313" key="2">
    <source>
        <dbReference type="EMBL" id="JAC18960.1"/>
    </source>
</evidence>
<sequence>MSSHRVLSSALLAVVLLHAAVVCLTMPQKEDNEDVFIGSDYYLESCKKECTPGGRNCSSDCSCVIFERGTTGICYKVTEKDITDWSKFPDNPIIDPAALAKKAENKVCYFP</sequence>
<protein>
    <submittedName>
        <fullName evidence="2">Putative secreted protein</fullName>
    </submittedName>
</protein>
<keyword evidence="1" id="KW-0732">Signal</keyword>
<accession>A0A023FCG7</accession>
<name>A0A023FCG7_AMBCJ</name>
<proteinExistence type="evidence at transcript level"/>
<organism evidence="2">
    <name type="scientific">Amblyomma cajennense</name>
    <name type="common">Cayenne tick</name>
    <name type="synonym">Acarus cajennensis</name>
    <dbReference type="NCBI Taxonomy" id="34607"/>
    <lineage>
        <taxon>Eukaryota</taxon>
        <taxon>Metazoa</taxon>
        <taxon>Ecdysozoa</taxon>
        <taxon>Arthropoda</taxon>
        <taxon>Chelicerata</taxon>
        <taxon>Arachnida</taxon>
        <taxon>Acari</taxon>
        <taxon>Parasitiformes</taxon>
        <taxon>Ixodida</taxon>
        <taxon>Ixodoidea</taxon>
        <taxon>Ixodidae</taxon>
        <taxon>Amblyomminae</taxon>
        <taxon>Amblyomma</taxon>
    </lineage>
</organism>